<keyword evidence="3" id="KW-1185">Reference proteome</keyword>
<dbReference type="RefSeq" id="WP_203921961.1">
    <property type="nucleotide sequence ID" value="NZ_BONZ01000067.1"/>
</dbReference>
<dbReference type="SUPFAM" id="SSF54427">
    <property type="entry name" value="NTF2-like"/>
    <property type="match status" value="1"/>
</dbReference>
<evidence type="ECO:0000259" key="1">
    <source>
        <dbReference type="Pfam" id="PF13474"/>
    </source>
</evidence>
<dbReference type="InterPro" id="IPR037401">
    <property type="entry name" value="SnoaL-like"/>
</dbReference>
<proteinExistence type="predicted"/>
<gene>
    <name evidence="2" type="ORF">Raf01_66140</name>
</gene>
<name>A0A8J3QYF7_9ACTN</name>
<dbReference type="InterPro" id="IPR032710">
    <property type="entry name" value="NTF2-like_dom_sf"/>
</dbReference>
<feature type="domain" description="SnoaL-like" evidence="1">
    <location>
        <begin position="17"/>
        <end position="137"/>
    </location>
</feature>
<comment type="caution">
    <text evidence="2">The sequence shown here is derived from an EMBL/GenBank/DDBJ whole genome shotgun (WGS) entry which is preliminary data.</text>
</comment>
<evidence type="ECO:0000313" key="3">
    <source>
        <dbReference type="Proteomes" id="UP000642748"/>
    </source>
</evidence>
<dbReference type="GO" id="GO:0016853">
    <property type="term" value="F:isomerase activity"/>
    <property type="evidence" value="ECO:0007669"/>
    <property type="project" value="UniProtKB-KW"/>
</dbReference>
<reference evidence="2" key="1">
    <citation type="submission" date="2021-01" db="EMBL/GenBank/DDBJ databases">
        <title>Whole genome shotgun sequence of Rugosimonospora africana NBRC 104875.</title>
        <authorList>
            <person name="Komaki H."/>
            <person name="Tamura T."/>
        </authorList>
    </citation>
    <scope>NUCLEOTIDE SEQUENCE</scope>
    <source>
        <strain evidence="2">NBRC 104875</strain>
    </source>
</reference>
<dbReference type="AlphaFoldDB" id="A0A8J3QYF7"/>
<accession>A0A8J3QYF7</accession>
<sequence>MTPETVALETATATTEIQQLFSTWIEAVRAKDVVARTAHYAADVELFDVVGPLRHHGRPALRSRLAEWFSTFEGSVDCEVRDLDIIAGQDVAFCHNLTRFSGTTANGRLDMWVRFTVGMRKVGTEWVVVHEHASVPFDPADGLASSDLRP</sequence>
<dbReference type="Gene3D" id="3.10.450.50">
    <property type="match status" value="1"/>
</dbReference>
<protein>
    <submittedName>
        <fullName evidence="2">Ketosteroid isomerase</fullName>
    </submittedName>
</protein>
<dbReference type="EMBL" id="BONZ01000067">
    <property type="protein sequence ID" value="GIH18442.1"/>
    <property type="molecule type" value="Genomic_DNA"/>
</dbReference>
<keyword evidence="2" id="KW-0413">Isomerase</keyword>
<evidence type="ECO:0000313" key="2">
    <source>
        <dbReference type="EMBL" id="GIH18442.1"/>
    </source>
</evidence>
<dbReference type="Proteomes" id="UP000642748">
    <property type="component" value="Unassembled WGS sequence"/>
</dbReference>
<organism evidence="2 3">
    <name type="scientific">Rugosimonospora africana</name>
    <dbReference type="NCBI Taxonomy" id="556532"/>
    <lineage>
        <taxon>Bacteria</taxon>
        <taxon>Bacillati</taxon>
        <taxon>Actinomycetota</taxon>
        <taxon>Actinomycetes</taxon>
        <taxon>Micromonosporales</taxon>
        <taxon>Micromonosporaceae</taxon>
        <taxon>Rugosimonospora</taxon>
    </lineage>
</organism>
<dbReference type="Pfam" id="PF13474">
    <property type="entry name" value="SnoaL_3"/>
    <property type="match status" value="1"/>
</dbReference>